<keyword evidence="8 12" id="KW-0798">TonB box</keyword>
<dbReference type="SUPFAM" id="SSF56935">
    <property type="entry name" value="Porins"/>
    <property type="match status" value="1"/>
</dbReference>
<comment type="similarity">
    <text evidence="11 12">Belongs to the TonB-dependent receptor family.</text>
</comment>
<keyword evidence="2 11" id="KW-0813">Transport</keyword>
<keyword evidence="4" id="KW-0410">Iron transport</keyword>
<keyword evidence="10 11" id="KW-0998">Cell outer membrane</keyword>
<reference evidence="16 17" key="1">
    <citation type="submission" date="2017-09" db="EMBL/GenBank/DDBJ databases">
        <title>Sphingomonas panjinensis sp.nov., isolated from oil-contaminated soil.</title>
        <authorList>
            <person name="Wang L."/>
            <person name="Chen L."/>
        </authorList>
    </citation>
    <scope>NUCLEOTIDE SEQUENCE [LARGE SCALE GENOMIC DNA]</scope>
    <source>
        <strain evidence="16 17">FW-11</strain>
    </source>
</reference>
<evidence type="ECO:0000256" key="10">
    <source>
        <dbReference type="ARBA" id="ARBA00023237"/>
    </source>
</evidence>
<evidence type="ECO:0000256" key="13">
    <source>
        <dbReference type="SAM" id="SignalP"/>
    </source>
</evidence>
<evidence type="ECO:0000256" key="2">
    <source>
        <dbReference type="ARBA" id="ARBA00022448"/>
    </source>
</evidence>
<keyword evidence="3 11" id="KW-1134">Transmembrane beta strand</keyword>
<evidence type="ECO:0000313" key="17">
    <source>
        <dbReference type="Proteomes" id="UP000244162"/>
    </source>
</evidence>
<keyword evidence="9 11" id="KW-0472">Membrane</keyword>
<gene>
    <name evidence="16" type="ORF">CLG96_16535</name>
</gene>
<feature type="chain" id="PRO_5015469692" description="TonB-dependent receptor" evidence="13">
    <location>
        <begin position="29"/>
        <end position="731"/>
    </location>
</feature>
<evidence type="ECO:0000256" key="5">
    <source>
        <dbReference type="ARBA" id="ARBA00022692"/>
    </source>
</evidence>
<comment type="caution">
    <text evidence="16">The sequence shown here is derived from an EMBL/GenBank/DDBJ whole genome shotgun (WGS) entry which is preliminary data.</text>
</comment>
<evidence type="ECO:0008006" key="18">
    <source>
        <dbReference type="Google" id="ProtNLM"/>
    </source>
</evidence>
<keyword evidence="5 11" id="KW-0812">Transmembrane</keyword>
<organism evidence="16 17">
    <name type="scientific">Sphingomonas oleivorans</name>
    <dbReference type="NCBI Taxonomy" id="1735121"/>
    <lineage>
        <taxon>Bacteria</taxon>
        <taxon>Pseudomonadati</taxon>
        <taxon>Pseudomonadota</taxon>
        <taxon>Alphaproteobacteria</taxon>
        <taxon>Sphingomonadales</taxon>
        <taxon>Sphingomonadaceae</taxon>
        <taxon>Sphingomonas</taxon>
    </lineage>
</organism>
<dbReference type="GO" id="GO:0009279">
    <property type="term" value="C:cell outer membrane"/>
    <property type="evidence" value="ECO:0007669"/>
    <property type="project" value="UniProtKB-SubCell"/>
</dbReference>
<dbReference type="InterPro" id="IPR000531">
    <property type="entry name" value="Beta-barrel_TonB"/>
</dbReference>
<proteinExistence type="inferred from homology"/>
<dbReference type="InterPro" id="IPR012910">
    <property type="entry name" value="Plug_dom"/>
</dbReference>
<evidence type="ECO:0000256" key="1">
    <source>
        <dbReference type="ARBA" id="ARBA00004571"/>
    </source>
</evidence>
<protein>
    <recommendedName>
        <fullName evidence="18">TonB-dependent receptor</fullName>
    </recommendedName>
</protein>
<evidence type="ECO:0000256" key="4">
    <source>
        <dbReference type="ARBA" id="ARBA00022496"/>
    </source>
</evidence>
<dbReference type="AlphaFoldDB" id="A0A2T5FU01"/>
<evidence type="ECO:0000256" key="11">
    <source>
        <dbReference type="PROSITE-ProRule" id="PRU01360"/>
    </source>
</evidence>
<dbReference type="Pfam" id="PF07715">
    <property type="entry name" value="Plug"/>
    <property type="match status" value="1"/>
</dbReference>
<dbReference type="InterPro" id="IPR036942">
    <property type="entry name" value="Beta-barrel_TonB_sf"/>
</dbReference>
<dbReference type="OrthoDB" id="7614057at2"/>
<dbReference type="Pfam" id="PF00593">
    <property type="entry name" value="TonB_dep_Rec_b-barrel"/>
    <property type="match status" value="1"/>
</dbReference>
<keyword evidence="17" id="KW-1185">Reference proteome</keyword>
<sequence>MGEILMQTRWLKMAASMLALVSGSAAWAQTAEPAGASASEGFGDIVVTASKRPETQQRTALALSVLTPEVLQKSGTTDVLQLSKIAPGLNLSQNANSTLIAIRGVSSRDYSEVGDPAVSISIDGTYIQRAATLNAALFDIARVEVLRGPQGTLYGRNATGGAINIITAKAAHKLAAAGSIDYGNYDALRAEAMVNLPVTDTLAVRVSGLRSRHDGYRDNAPAKRGDDENIWAGRISAQYDPTAQLSATLTGEYIRQRGVGSVRQGVAYPTDAGFIADLPARIPSDRKWALDKTGFNDIDIYSVRGALSYDFGFATLAYTGGYRHARVDHDEDYEGTAAPGFGFPQDSRIATNSHELRLTSNGSERFSYQLGGFFFRERERLDSAFTEGPFGYYPDQLYDYHSQDGYKIQTTSKAAFAQLGYEIIDDLKIEGGIRFTRDNKKRIGQVVNIDPALSQASGTYVVTSVVPQDSDTSFNQTTYHVGANYQLTPANMIYAKFDTGYKAGGFTEIQSYRPEKIKAYEVGSKNRFVGNKIQANISLFYYDYRDQQISQFLNNQLIVANAGKSTMYGGELETDFMITLRDRFNLSVAYLDAKFDDFLVRTYFIPSTDGLGNAQLAGNTPIQAPKISLNVGYEHDFAVGDGTLNARVQTQLQSESHLSIYNFEADRQAPYSRSDVVLTYTPANSPFSIQAYVRNLEDSRVLTAATPNFTGNWLYQFAPPRTYGGRVSVKF</sequence>
<evidence type="ECO:0000256" key="9">
    <source>
        <dbReference type="ARBA" id="ARBA00023136"/>
    </source>
</evidence>
<evidence type="ECO:0000259" key="15">
    <source>
        <dbReference type="Pfam" id="PF07715"/>
    </source>
</evidence>
<keyword evidence="13" id="KW-0732">Signal</keyword>
<evidence type="ECO:0000313" key="16">
    <source>
        <dbReference type="EMBL" id="PTQ07760.1"/>
    </source>
</evidence>
<evidence type="ECO:0000256" key="3">
    <source>
        <dbReference type="ARBA" id="ARBA00022452"/>
    </source>
</evidence>
<evidence type="ECO:0000259" key="14">
    <source>
        <dbReference type="Pfam" id="PF00593"/>
    </source>
</evidence>
<evidence type="ECO:0000256" key="7">
    <source>
        <dbReference type="ARBA" id="ARBA00023065"/>
    </source>
</evidence>
<evidence type="ECO:0000256" key="8">
    <source>
        <dbReference type="ARBA" id="ARBA00023077"/>
    </source>
</evidence>
<feature type="signal peptide" evidence="13">
    <location>
        <begin position="1"/>
        <end position="28"/>
    </location>
</feature>
<feature type="domain" description="TonB-dependent receptor plug" evidence="15">
    <location>
        <begin position="56"/>
        <end position="162"/>
    </location>
</feature>
<dbReference type="PROSITE" id="PS52016">
    <property type="entry name" value="TONB_DEPENDENT_REC_3"/>
    <property type="match status" value="1"/>
</dbReference>
<keyword evidence="6" id="KW-0408">Iron</keyword>
<keyword evidence="7" id="KW-0406">Ion transport</keyword>
<dbReference type="InterPro" id="IPR039426">
    <property type="entry name" value="TonB-dep_rcpt-like"/>
</dbReference>
<dbReference type="Proteomes" id="UP000244162">
    <property type="component" value="Unassembled WGS sequence"/>
</dbReference>
<comment type="subcellular location">
    <subcellularLocation>
        <location evidence="1 11">Cell outer membrane</location>
        <topology evidence="1 11">Multi-pass membrane protein</topology>
    </subcellularLocation>
</comment>
<evidence type="ECO:0000256" key="12">
    <source>
        <dbReference type="RuleBase" id="RU003357"/>
    </source>
</evidence>
<feature type="domain" description="TonB-dependent receptor-like beta-barrel" evidence="14">
    <location>
        <begin position="269"/>
        <end position="696"/>
    </location>
</feature>
<dbReference type="EMBL" id="NWBU01000017">
    <property type="protein sequence ID" value="PTQ07760.1"/>
    <property type="molecule type" value="Genomic_DNA"/>
</dbReference>
<dbReference type="GO" id="GO:0006826">
    <property type="term" value="P:iron ion transport"/>
    <property type="evidence" value="ECO:0007669"/>
    <property type="project" value="UniProtKB-KW"/>
</dbReference>
<evidence type="ECO:0000256" key="6">
    <source>
        <dbReference type="ARBA" id="ARBA00023004"/>
    </source>
</evidence>
<name>A0A2T5FU01_9SPHN</name>
<accession>A0A2T5FU01</accession>
<dbReference type="PANTHER" id="PTHR32552">
    <property type="entry name" value="FERRICHROME IRON RECEPTOR-RELATED"/>
    <property type="match status" value="1"/>
</dbReference>
<dbReference type="PANTHER" id="PTHR32552:SF81">
    <property type="entry name" value="TONB-DEPENDENT OUTER MEMBRANE RECEPTOR"/>
    <property type="match status" value="1"/>
</dbReference>
<dbReference type="Gene3D" id="2.40.170.20">
    <property type="entry name" value="TonB-dependent receptor, beta-barrel domain"/>
    <property type="match status" value="1"/>
</dbReference>